<dbReference type="GO" id="GO:0050194">
    <property type="term" value="F:phosphonoacetaldehyde hydrolase activity"/>
    <property type="evidence" value="ECO:0007669"/>
    <property type="project" value="InterPro"/>
</dbReference>
<keyword evidence="1" id="KW-0378">Hydrolase</keyword>
<dbReference type="Pfam" id="PF00702">
    <property type="entry name" value="Hydrolase"/>
    <property type="match status" value="1"/>
</dbReference>
<dbReference type="SFLD" id="SFLDS00003">
    <property type="entry name" value="Haloacid_Dehalogenase"/>
    <property type="match status" value="1"/>
</dbReference>
<dbReference type="CDD" id="cd02586">
    <property type="entry name" value="HAD_PHN"/>
    <property type="match status" value="1"/>
</dbReference>
<name>A0A5K8AF79_9BACT</name>
<dbReference type="InterPro" id="IPR050155">
    <property type="entry name" value="HAD-like_hydrolase_sf"/>
</dbReference>
<protein>
    <submittedName>
        <fullName evidence="1">Phosphonoacetaldehyde hydrolase</fullName>
    </submittedName>
</protein>
<dbReference type="Proteomes" id="UP000422108">
    <property type="component" value="Chromosome"/>
</dbReference>
<dbReference type="HAMAP" id="MF_01375">
    <property type="entry name" value="PhnX"/>
    <property type="match status" value="1"/>
</dbReference>
<dbReference type="PANTHER" id="PTHR43434:SF19">
    <property type="entry name" value="PHOSPHONOACETALDEHYDE HYDROLASE"/>
    <property type="match status" value="1"/>
</dbReference>
<dbReference type="AlphaFoldDB" id="A0A5K8AF79"/>
<dbReference type="GO" id="GO:0006281">
    <property type="term" value="P:DNA repair"/>
    <property type="evidence" value="ECO:0007669"/>
    <property type="project" value="TreeGrafter"/>
</dbReference>
<dbReference type="Gene3D" id="1.10.150.240">
    <property type="entry name" value="Putative phosphatase, domain 2"/>
    <property type="match status" value="1"/>
</dbReference>
<evidence type="ECO:0000313" key="2">
    <source>
        <dbReference type="Proteomes" id="UP000422108"/>
    </source>
</evidence>
<dbReference type="GO" id="GO:0008967">
    <property type="term" value="F:phosphoglycolate phosphatase activity"/>
    <property type="evidence" value="ECO:0007669"/>
    <property type="project" value="TreeGrafter"/>
</dbReference>
<dbReference type="SUPFAM" id="SSF56784">
    <property type="entry name" value="HAD-like"/>
    <property type="match status" value="1"/>
</dbReference>
<dbReference type="SFLD" id="SFLDG01129">
    <property type="entry name" value="C1.5:_HAD__Beta-PGM__Phosphata"/>
    <property type="match status" value="1"/>
</dbReference>
<dbReference type="GO" id="GO:0005829">
    <property type="term" value="C:cytosol"/>
    <property type="evidence" value="ECO:0007669"/>
    <property type="project" value="TreeGrafter"/>
</dbReference>
<dbReference type="InterPro" id="IPR006323">
    <property type="entry name" value="Phosphonoacetald_hydro"/>
</dbReference>
<dbReference type="GO" id="GO:0019700">
    <property type="term" value="P:organic phosphonate catabolic process"/>
    <property type="evidence" value="ECO:0007669"/>
    <property type="project" value="InterPro"/>
</dbReference>
<dbReference type="RefSeq" id="WP_155311641.1">
    <property type="nucleotide sequence ID" value="NZ_AP021879.1"/>
</dbReference>
<dbReference type="PANTHER" id="PTHR43434">
    <property type="entry name" value="PHOSPHOGLYCOLATE PHOSPHATASE"/>
    <property type="match status" value="1"/>
</dbReference>
<reference evidence="1 2" key="1">
    <citation type="submission" date="2019-11" db="EMBL/GenBank/DDBJ databases">
        <title>Comparative genomics of hydrocarbon-degrading Desulfosarcina strains.</title>
        <authorList>
            <person name="Watanabe M."/>
            <person name="Kojima H."/>
            <person name="Fukui M."/>
        </authorList>
    </citation>
    <scope>NUCLEOTIDE SEQUENCE [LARGE SCALE GENOMIC DNA]</scope>
    <source>
        <strain evidence="2">oXyS1</strain>
    </source>
</reference>
<dbReference type="InterPro" id="IPR023214">
    <property type="entry name" value="HAD_sf"/>
</dbReference>
<accession>A0A5K8AF79</accession>
<dbReference type="NCBIfam" id="TIGR01422">
    <property type="entry name" value="phosphonatase"/>
    <property type="match status" value="1"/>
</dbReference>
<dbReference type="InterPro" id="IPR023198">
    <property type="entry name" value="PGP-like_dom2"/>
</dbReference>
<organism evidence="1 2">
    <name type="scientific">Desulfosarcina ovata subsp. ovata</name>
    <dbReference type="NCBI Taxonomy" id="2752305"/>
    <lineage>
        <taxon>Bacteria</taxon>
        <taxon>Pseudomonadati</taxon>
        <taxon>Thermodesulfobacteriota</taxon>
        <taxon>Desulfobacteria</taxon>
        <taxon>Desulfobacterales</taxon>
        <taxon>Desulfosarcinaceae</taxon>
        <taxon>Desulfosarcina</taxon>
    </lineage>
</organism>
<proteinExistence type="inferred from homology"/>
<dbReference type="EMBL" id="AP021879">
    <property type="protein sequence ID" value="BBO90604.1"/>
    <property type="molecule type" value="Genomic_DNA"/>
</dbReference>
<evidence type="ECO:0000313" key="1">
    <source>
        <dbReference type="EMBL" id="BBO90604.1"/>
    </source>
</evidence>
<dbReference type="Gene3D" id="3.40.50.1000">
    <property type="entry name" value="HAD superfamily/HAD-like"/>
    <property type="match status" value="1"/>
</dbReference>
<sequence length="293" mass="32170">MNASNLTSTYSGPVRAVVLDWAGTAVDYGCMGMAAVFVHVFDAFDIHVSVTEARQFMGLAKKEHIRRMCRLPGVVTQWQEQYGRMPDESDVDLLYVRTEPMMVDTIADHAALIDGLLPFVAAMREQGILIGSCTGYTAPMMQVLTDQAARQGYTPDCMVCASDVPAGRPYPWMCYQNAIRLQIYPMAAMIKIGDTVSDIEEGLNAGMWTIGLTQSGNELGLPADLVAAVPPSEMERRLAVIEARYRQAGAHYVVRGIWECTAVVEDIGRRLARGEHPMMELSPVQECMQAVAG</sequence>
<gene>
    <name evidence="1" type="primary">phnX</name>
    <name evidence="1" type="ORF">DSCOOX_37840</name>
</gene>
<keyword evidence="2" id="KW-1185">Reference proteome</keyword>
<dbReference type="InterPro" id="IPR036412">
    <property type="entry name" value="HAD-like_sf"/>
</dbReference>